<gene>
    <name evidence="2" type="ordered locus">bpr_IV138</name>
</gene>
<dbReference type="AlphaFoldDB" id="E0S520"/>
<dbReference type="GO" id="GO:0043565">
    <property type="term" value="F:sequence-specific DNA binding"/>
    <property type="evidence" value="ECO:0007669"/>
    <property type="project" value="InterPro"/>
</dbReference>
<dbReference type="PANTHER" id="PTHR30050:SF4">
    <property type="entry name" value="ATP-BINDING PROTEIN RV3427C IN INSERTION SEQUENCE-RELATED"/>
    <property type="match status" value="1"/>
</dbReference>
<sequence length="116" mass="13418">MKKQYMDSNRVSELQKRDTEIEPSVIMRAVCEYCHVDEGDIVSKKKDEKLDSARTLIMYLCRKYTDMSLEGIGKMLGIRDHTKVMSGIFSVKREMESGSAYAYSIAAIEEYMFNNH</sequence>
<name>E0S520_BUTPB</name>
<keyword evidence="3" id="KW-1185">Reference proteome</keyword>
<dbReference type="eggNOG" id="COG0593">
    <property type="taxonomic scope" value="Bacteria"/>
</dbReference>
<dbReference type="CDD" id="cd06571">
    <property type="entry name" value="Bac_DnaA_C"/>
    <property type="match status" value="1"/>
</dbReference>
<accession>E0S520</accession>
<dbReference type="SMART" id="SM00760">
    <property type="entry name" value="Bac_DnaA_C"/>
    <property type="match status" value="1"/>
</dbReference>
<dbReference type="GO" id="GO:0006275">
    <property type="term" value="P:regulation of DNA replication"/>
    <property type="evidence" value="ECO:0007669"/>
    <property type="project" value="InterPro"/>
</dbReference>
<dbReference type="RefSeq" id="WP_013283150.1">
    <property type="nucleotide sequence ID" value="NC_014390.1"/>
</dbReference>
<dbReference type="GO" id="GO:0005524">
    <property type="term" value="F:ATP binding"/>
    <property type="evidence" value="ECO:0007669"/>
    <property type="project" value="InterPro"/>
</dbReference>
<feature type="domain" description="Chromosomal replication initiator DnaA C-terminal" evidence="1">
    <location>
        <begin position="22"/>
        <end position="91"/>
    </location>
</feature>
<evidence type="ECO:0000313" key="2">
    <source>
        <dbReference type="EMBL" id="ADL36502.1"/>
    </source>
</evidence>
<keyword evidence="2" id="KW-0614">Plasmid</keyword>
<dbReference type="InterPro" id="IPR013159">
    <property type="entry name" value="DnaA_C"/>
</dbReference>
<protein>
    <submittedName>
        <fullName evidence="2">DnaA C-terminal domain-containing protein</fullName>
    </submittedName>
</protein>
<dbReference type="SUPFAM" id="SSF48295">
    <property type="entry name" value="TrpR-like"/>
    <property type="match status" value="1"/>
</dbReference>
<dbReference type="KEGG" id="bpb:bpr_IV138"/>
<dbReference type="PANTHER" id="PTHR30050">
    <property type="entry name" value="CHROMOSOMAL REPLICATION INITIATOR PROTEIN DNAA"/>
    <property type="match status" value="1"/>
</dbReference>
<dbReference type="Pfam" id="PF08299">
    <property type="entry name" value="Bac_DnaA_C"/>
    <property type="match status" value="1"/>
</dbReference>
<evidence type="ECO:0000259" key="1">
    <source>
        <dbReference type="SMART" id="SM00760"/>
    </source>
</evidence>
<dbReference type="GO" id="GO:0006270">
    <property type="term" value="P:DNA replication initiation"/>
    <property type="evidence" value="ECO:0007669"/>
    <property type="project" value="InterPro"/>
</dbReference>
<reference evidence="2 3" key="1">
    <citation type="journal article" date="2010" name="PLoS ONE">
        <title>The glycobiome of the rumen bacterium Butyrivibrio proteoclasticus B316(T) highlights adaptation to a polysaccharide-rich environment.</title>
        <authorList>
            <person name="Kelly W.J."/>
            <person name="Leahy S.C."/>
            <person name="Altermann E."/>
            <person name="Yeoman C.J."/>
            <person name="Dunne J.C."/>
            <person name="Kong Z."/>
            <person name="Pacheco D.M."/>
            <person name="Li D."/>
            <person name="Noel S.J."/>
            <person name="Moon C.D."/>
            <person name="Cookson A.L."/>
            <person name="Attwood G.T."/>
        </authorList>
    </citation>
    <scope>NUCLEOTIDE SEQUENCE [LARGE SCALE GENOMIC DNA]</scope>
    <source>
        <strain evidence="3">ATCC 51982 / DSM 14932 / B316</strain>
        <plasmid evidence="3">Plasmid pCY186</plasmid>
    </source>
</reference>
<proteinExistence type="predicted"/>
<dbReference type="InterPro" id="IPR010921">
    <property type="entry name" value="Trp_repressor/repl_initiator"/>
</dbReference>
<organism evidence="2 3">
    <name type="scientific">Butyrivibrio proteoclasticus (strain ATCC 51982 / DSM 14932 / B316)</name>
    <name type="common">Clostridium proteoclasticum</name>
    <dbReference type="NCBI Taxonomy" id="515622"/>
    <lineage>
        <taxon>Bacteria</taxon>
        <taxon>Bacillati</taxon>
        <taxon>Bacillota</taxon>
        <taxon>Clostridia</taxon>
        <taxon>Lachnospirales</taxon>
        <taxon>Lachnospiraceae</taxon>
        <taxon>Butyrivibrio</taxon>
    </lineage>
</organism>
<dbReference type="Proteomes" id="UP000001299">
    <property type="component" value="Plasmid pCY186"/>
</dbReference>
<evidence type="ECO:0000313" key="3">
    <source>
        <dbReference type="Proteomes" id="UP000001299"/>
    </source>
</evidence>
<dbReference type="Gene3D" id="1.10.1750.10">
    <property type="match status" value="1"/>
</dbReference>
<geneLocation type="plasmid" evidence="2 3">
    <name>pCY186</name>
</geneLocation>
<dbReference type="EMBL" id="CP001813">
    <property type="protein sequence ID" value="ADL36502.1"/>
    <property type="molecule type" value="Genomic_DNA"/>
</dbReference>
<dbReference type="HOGENOM" id="CLU_2092269_0_0_9"/>